<organism evidence="2 3">
    <name type="scientific">Gluconobacter thailandicus NBRC 3257</name>
    <dbReference type="NCBI Taxonomy" id="1381097"/>
    <lineage>
        <taxon>Bacteria</taxon>
        <taxon>Pseudomonadati</taxon>
        <taxon>Pseudomonadota</taxon>
        <taxon>Alphaproteobacteria</taxon>
        <taxon>Acetobacterales</taxon>
        <taxon>Acetobacteraceae</taxon>
        <taxon>Gluconobacter</taxon>
    </lineage>
</organism>
<sequence>MFKIRVIQTLNTLSDERTEYLISDYLSFMCFLSPGRSNRVPRAETIWLLRERLTQTGAIERLFDPFRLFSLWINWRKPISCSVEIRTIFPNPECRENHPNENLLF</sequence>
<evidence type="ECO:0000259" key="1">
    <source>
        <dbReference type="Pfam" id="PF05598"/>
    </source>
</evidence>
<evidence type="ECO:0000313" key="2">
    <source>
        <dbReference type="EMBL" id="GAD28281.1"/>
    </source>
</evidence>
<gene>
    <name evidence="2" type="ORF">NBRC3257_3280</name>
</gene>
<reference evidence="2 3" key="1">
    <citation type="submission" date="2013-08" db="EMBL/GenBank/DDBJ databases">
        <title>Gluconobacter thailandicus NBRC 3257 whole genome sequence.</title>
        <authorList>
            <person name="Matsutani M."/>
            <person name="Yakushi T."/>
            <person name="Matsushita K."/>
        </authorList>
    </citation>
    <scope>NUCLEOTIDE SEQUENCE [LARGE SCALE GENOMIC DNA]</scope>
    <source>
        <strain evidence="2 3">NBRC 3257</strain>
    </source>
</reference>
<dbReference type="EMBL" id="BASM01000065">
    <property type="protein sequence ID" value="GAD28281.1"/>
    <property type="molecule type" value="Genomic_DNA"/>
</dbReference>
<evidence type="ECO:0000313" key="3">
    <source>
        <dbReference type="Proteomes" id="UP000018209"/>
    </source>
</evidence>
<dbReference type="InterPro" id="IPR008490">
    <property type="entry name" value="Transposase_InsH_N"/>
</dbReference>
<name>A0ABQ0J1G4_GLUTH</name>
<proteinExistence type="predicted"/>
<protein>
    <submittedName>
        <fullName evidence="2">Transposase</fullName>
    </submittedName>
</protein>
<feature type="domain" description="Transposase InsH N-terminal" evidence="1">
    <location>
        <begin position="1"/>
        <end position="52"/>
    </location>
</feature>
<dbReference type="Pfam" id="PF05598">
    <property type="entry name" value="DUF772"/>
    <property type="match status" value="1"/>
</dbReference>
<comment type="caution">
    <text evidence="2">The sequence shown here is derived from an EMBL/GenBank/DDBJ whole genome shotgun (WGS) entry which is preliminary data.</text>
</comment>
<dbReference type="Proteomes" id="UP000018209">
    <property type="component" value="Unassembled WGS sequence"/>
</dbReference>
<keyword evidence="3" id="KW-1185">Reference proteome</keyword>
<accession>A0ABQ0J1G4</accession>